<dbReference type="PANTHER" id="PTHR10605:SF56">
    <property type="entry name" value="BIFUNCTIONAL HEPARAN SULFATE N-DEACETYLASE_N-SULFOTRANSFERASE"/>
    <property type="match status" value="1"/>
</dbReference>
<dbReference type="KEGG" id="erz:ER308_14740"/>
<feature type="compositionally biased region" description="Basic and acidic residues" evidence="3">
    <location>
        <begin position="196"/>
        <end position="207"/>
    </location>
</feature>
<feature type="domain" description="Sulfotransferase" evidence="4">
    <location>
        <begin position="11"/>
        <end position="190"/>
    </location>
</feature>
<sequence length="262" mass="29598">MAAPDPRQLPTFVIIGAMKSGTQSLHHYLGAHPDVFVTQPKEPNFFNLNEPSEQALADYGARWFAGGEDAIARGEGSVNYTKRHRQGASAERLARALPHVRLVMLMRDPVDRIRSHYRHGVAAGRIREPIADALAASDNMVLTSLYAWQLEPYLERFPRSQIHLATAERLRAEPDAVVGELCRFVGVDPARAPAVEGERHRSDEKPSPDLFTEPGRFRRARPIDTSGELPRRVARRVRRRLLPDVRRVRELLGDEVDAWRLV</sequence>
<dbReference type="Gene3D" id="3.40.50.300">
    <property type="entry name" value="P-loop containing nucleotide triphosphate hydrolases"/>
    <property type="match status" value="1"/>
</dbReference>
<keyword evidence="1" id="KW-0808">Transferase</keyword>
<evidence type="ECO:0000256" key="1">
    <source>
        <dbReference type="ARBA" id="ARBA00022679"/>
    </source>
</evidence>
<dbReference type="OrthoDB" id="4508169at2"/>
<protein>
    <recommendedName>
        <fullName evidence="4">Sulfotransferase domain-containing protein</fullName>
    </recommendedName>
</protein>
<dbReference type="Proteomes" id="UP000291469">
    <property type="component" value="Chromosome"/>
</dbReference>
<dbReference type="Pfam" id="PF00685">
    <property type="entry name" value="Sulfotransfer_1"/>
    <property type="match status" value="1"/>
</dbReference>
<evidence type="ECO:0000259" key="4">
    <source>
        <dbReference type="Pfam" id="PF00685"/>
    </source>
</evidence>
<dbReference type="InterPro" id="IPR000863">
    <property type="entry name" value="Sulfotransferase_dom"/>
</dbReference>
<evidence type="ECO:0000256" key="2">
    <source>
        <dbReference type="ARBA" id="ARBA00023180"/>
    </source>
</evidence>
<dbReference type="GO" id="GO:0008146">
    <property type="term" value="F:sulfotransferase activity"/>
    <property type="evidence" value="ECO:0007669"/>
    <property type="project" value="InterPro"/>
</dbReference>
<reference evidence="5 6" key="1">
    <citation type="submission" date="2019-01" db="EMBL/GenBank/DDBJ databases">
        <title>Egibacter rhizosphaerae EGI 80759T.</title>
        <authorList>
            <person name="Chen D.-D."/>
            <person name="Tian Y."/>
            <person name="Jiao J.-Y."/>
            <person name="Zhang X.-T."/>
            <person name="Zhang Y.-G."/>
            <person name="Zhang Y."/>
            <person name="Xiao M."/>
            <person name="Shu W.-S."/>
            <person name="Li W.-J."/>
        </authorList>
    </citation>
    <scope>NUCLEOTIDE SEQUENCE [LARGE SCALE GENOMIC DNA]</scope>
    <source>
        <strain evidence="5 6">EGI 80759</strain>
    </source>
</reference>
<organism evidence="5 6">
    <name type="scientific">Egibacter rhizosphaerae</name>
    <dbReference type="NCBI Taxonomy" id="1670831"/>
    <lineage>
        <taxon>Bacteria</taxon>
        <taxon>Bacillati</taxon>
        <taxon>Actinomycetota</taxon>
        <taxon>Nitriliruptoria</taxon>
        <taxon>Egibacterales</taxon>
        <taxon>Egibacteraceae</taxon>
        <taxon>Egibacter</taxon>
    </lineage>
</organism>
<dbReference type="AlphaFoldDB" id="A0A411YHZ3"/>
<proteinExistence type="predicted"/>
<evidence type="ECO:0000313" key="5">
    <source>
        <dbReference type="EMBL" id="QBI20692.1"/>
    </source>
</evidence>
<evidence type="ECO:0000256" key="3">
    <source>
        <dbReference type="SAM" id="MobiDB-lite"/>
    </source>
</evidence>
<gene>
    <name evidence="5" type="ORF">ER308_14740</name>
</gene>
<keyword evidence="2" id="KW-0325">Glycoprotein</keyword>
<dbReference type="InterPro" id="IPR037359">
    <property type="entry name" value="NST/OST"/>
</dbReference>
<feature type="region of interest" description="Disordered" evidence="3">
    <location>
        <begin position="193"/>
        <end position="223"/>
    </location>
</feature>
<name>A0A411YHZ3_9ACTN</name>
<keyword evidence="6" id="KW-1185">Reference proteome</keyword>
<dbReference type="EMBL" id="CP036402">
    <property type="protein sequence ID" value="QBI20692.1"/>
    <property type="molecule type" value="Genomic_DNA"/>
</dbReference>
<accession>A0A411YHZ3</accession>
<dbReference type="SUPFAM" id="SSF52540">
    <property type="entry name" value="P-loop containing nucleoside triphosphate hydrolases"/>
    <property type="match status" value="1"/>
</dbReference>
<dbReference type="RefSeq" id="WP_131155686.1">
    <property type="nucleotide sequence ID" value="NZ_CP036402.1"/>
</dbReference>
<evidence type="ECO:0000313" key="6">
    <source>
        <dbReference type="Proteomes" id="UP000291469"/>
    </source>
</evidence>
<dbReference type="PANTHER" id="PTHR10605">
    <property type="entry name" value="HEPARAN SULFATE SULFOTRANSFERASE"/>
    <property type="match status" value="1"/>
</dbReference>
<dbReference type="InterPro" id="IPR027417">
    <property type="entry name" value="P-loop_NTPase"/>
</dbReference>